<dbReference type="EMBL" id="JAGEOJ010000014">
    <property type="protein sequence ID" value="MBO2451955.1"/>
    <property type="molecule type" value="Genomic_DNA"/>
</dbReference>
<comment type="caution">
    <text evidence="5">The sequence shown here is derived from an EMBL/GenBank/DDBJ whole genome shotgun (WGS) entry which is preliminary data.</text>
</comment>
<evidence type="ECO:0000313" key="6">
    <source>
        <dbReference type="Proteomes" id="UP000669179"/>
    </source>
</evidence>
<keyword evidence="2" id="KW-0560">Oxidoreductase</keyword>
<dbReference type="InterPro" id="IPR006115">
    <property type="entry name" value="6PGDH_NADP-bd"/>
</dbReference>
<protein>
    <submittedName>
        <fullName evidence="5">NAD(P)-dependent oxidoreductase</fullName>
    </submittedName>
</protein>
<dbReference type="Proteomes" id="UP000669179">
    <property type="component" value="Unassembled WGS sequence"/>
</dbReference>
<dbReference type="SUPFAM" id="SSF48179">
    <property type="entry name" value="6-phosphogluconate dehydrogenase C-terminal domain-like"/>
    <property type="match status" value="1"/>
</dbReference>
<dbReference type="Pfam" id="PF03446">
    <property type="entry name" value="NAD_binding_2"/>
    <property type="match status" value="1"/>
</dbReference>
<organism evidence="5 6">
    <name type="scientific">Actinomadura barringtoniae</name>
    <dbReference type="NCBI Taxonomy" id="1427535"/>
    <lineage>
        <taxon>Bacteria</taxon>
        <taxon>Bacillati</taxon>
        <taxon>Actinomycetota</taxon>
        <taxon>Actinomycetes</taxon>
        <taxon>Streptosporangiales</taxon>
        <taxon>Thermomonosporaceae</taxon>
        <taxon>Actinomadura</taxon>
    </lineage>
</organism>
<feature type="domain" description="6-phosphogluconate dehydrogenase NADP-binding" evidence="4">
    <location>
        <begin position="3"/>
        <end position="150"/>
    </location>
</feature>
<evidence type="ECO:0000256" key="1">
    <source>
        <dbReference type="ARBA" id="ARBA00009080"/>
    </source>
</evidence>
<dbReference type="PIRSF" id="PIRSF000103">
    <property type="entry name" value="HIBADH"/>
    <property type="match status" value="1"/>
</dbReference>
<dbReference type="PANTHER" id="PTHR43580">
    <property type="entry name" value="OXIDOREDUCTASE GLYR1-RELATED"/>
    <property type="match status" value="1"/>
</dbReference>
<dbReference type="InterPro" id="IPR008927">
    <property type="entry name" value="6-PGluconate_DH-like_C_sf"/>
</dbReference>
<dbReference type="SUPFAM" id="SSF51735">
    <property type="entry name" value="NAD(P)-binding Rossmann-fold domains"/>
    <property type="match status" value="1"/>
</dbReference>
<evidence type="ECO:0000313" key="5">
    <source>
        <dbReference type="EMBL" id="MBO2451955.1"/>
    </source>
</evidence>
<dbReference type="AlphaFoldDB" id="A0A939PG86"/>
<dbReference type="Gene3D" id="3.40.50.720">
    <property type="entry name" value="NAD(P)-binding Rossmann-like Domain"/>
    <property type="match status" value="1"/>
</dbReference>
<evidence type="ECO:0000256" key="3">
    <source>
        <dbReference type="PIRSR" id="PIRSR000103-1"/>
    </source>
</evidence>
<comment type="similarity">
    <text evidence="1">Belongs to the HIBADH-related family.</text>
</comment>
<dbReference type="PANTHER" id="PTHR43580:SF2">
    <property type="entry name" value="CYTOKINE-LIKE NUCLEAR FACTOR N-PAC"/>
    <property type="match status" value="1"/>
</dbReference>
<dbReference type="GO" id="GO:0050661">
    <property type="term" value="F:NADP binding"/>
    <property type="evidence" value="ECO:0007669"/>
    <property type="project" value="InterPro"/>
</dbReference>
<accession>A0A939PG86</accession>
<dbReference type="InterPro" id="IPR051265">
    <property type="entry name" value="HIBADH-related_NP60_sf"/>
</dbReference>
<proteinExistence type="inferred from homology"/>
<evidence type="ECO:0000256" key="2">
    <source>
        <dbReference type="ARBA" id="ARBA00023002"/>
    </source>
</evidence>
<sequence length="259" mass="26195">MNKIAFLGLGRMGQPIARRLVSEGHPVTVWNRDPKKAEGLDAAPSPAEAVAGAEVVITMLADPAAVENVAARFAGTLAPGTVWIDMSSVGPDSVAASAKAVPDGVQVIDAPVMGSVGPAASGGLILLVGGEDEAVERVLPILNVLGRVVRAGGPGAGAALKLVLISTAIAGVAVVAEALAVAERLGLDEQLAIRALEAGPLGGAVKRAFSEDSDFPIRLAAKDMALAGGGPVLRSVRELLEAHPEIAEDDLRTLVTAIR</sequence>
<feature type="active site" evidence="3">
    <location>
        <position position="161"/>
    </location>
</feature>
<dbReference type="InterPro" id="IPR036291">
    <property type="entry name" value="NAD(P)-bd_dom_sf"/>
</dbReference>
<dbReference type="RefSeq" id="WP_208259841.1">
    <property type="nucleotide sequence ID" value="NZ_JAGEOJ010000014.1"/>
</dbReference>
<keyword evidence="6" id="KW-1185">Reference proteome</keyword>
<dbReference type="GO" id="GO:0016491">
    <property type="term" value="F:oxidoreductase activity"/>
    <property type="evidence" value="ECO:0007669"/>
    <property type="project" value="UniProtKB-KW"/>
</dbReference>
<reference evidence="5" key="1">
    <citation type="submission" date="2021-03" db="EMBL/GenBank/DDBJ databases">
        <authorList>
            <person name="Kanchanasin P."/>
            <person name="Saeng-In P."/>
            <person name="Phongsopitanun W."/>
            <person name="Yuki M."/>
            <person name="Kudo T."/>
            <person name="Ohkuma M."/>
            <person name="Tanasupawat S."/>
        </authorList>
    </citation>
    <scope>NUCLEOTIDE SEQUENCE</scope>
    <source>
        <strain evidence="5">GKU 128</strain>
    </source>
</reference>
<dbReference type="InterPro" id="IPR013328">
    <property type="entry name" value="6PGD_dom2"/>
</dbReference>
<gene>
    <name evidence="5" type="ORF">J4573_33045</name>
</gene>
<dbReference type="InterPro" id="IPR015815">
    <property type="entry name" value="HIBADH-related"/>
</dbReference>
<dbReference type="Gene3D" id="1.10.1040.10">
    <property type="entry name" value="N-(1-d-carboxylethyl)-l-norvaline Dehydrogenase, domain 2"/>
    <property type="match status" value="1"/>
</dbReference>
<name>A0A939PG86_9ACTN</name>
<evidence type="ECO:0000259" key="4">
    <source>
        <dbReference type="Pfam" id="PF03446"/>
    </source>
</evidence>